<dbReference type="PANTHER" id="PTHR45862">
    <property type="entry name" value="PROTEIN SGT1 HOMOLOG"/>
    <property type="match status" value="1"/>
</dbReference>
<name>A0AAN8SF13_POLSC</name>
<evidence type="ECO:0000313" key="4">
    <source>
        <dbReference type="Proteomes" id="UP001372834"/>
    </source>
</evidence>
<dbReference type="SUPFAM" id="SSF49764">
    <property type="entry name" value="HSP20-like chaperones"/>
    <property type="match status" value="1"/>
</dbReference>
<dbReference type="Gene3D" id="2.60.40.790">
    <property type="match status" value="1"/>
</dbReference>
<dbReference type="EMBL" id="JAWJWE010000001">
    <property type="protein sequence ID" value="KAK6644959.1"/>
    <property type="molecule type" value="Genomic_DNA"/>
</dbReference>
<evidence type="ECO:0000259" key="2">
    <source>
        <dbReference type="PROSITE" id="PS51203"/>
    </source>
</evidence>
<sequence>MTESTEEVQKIRHDWYQTDTHVFLNIFCRNVKNFCLNYHPESIDVSFCSESDQIHNLSFNLRYEIYPVECSYKILPSKVEVKLKKKEGVWWDTFDRKEITDTSKNNPTSSVKTKNWDKVVGDMTNKDDDKLEGDAALNALFQRIYAEGSDEVKKAMNKSFSESAGTVLSTNWKEIKGDKVDVKPPDGVEWKKWD</sequence>
<dbReference type="InterPro" id="IPR044563">
    <property type="entry name" value="Sgt1-like"/>
</dbReference>
<protein>
    <submittedName>
        <fullName evidence="3">Uncharacterized protein</fullName>
    </submittedName>
</protein>
<dbReference type="GO" id="GO:0051087">
    <property type="term" value="F:protein-folding chaperone binding"/>
    <property type="evidence" value="ECO:0007669"/>
    <property type="project" value="InterPro"/>
</dbReference>
<reference evidence="3 4" key="1">
    <citation type="submission" date="2023-10" db="EMBL/GenBank/DDBJ databases">
        <title>Genomes of two closely related lineages of the louse Polyplax serrata with different host specificities.</title>
        <authorList>
            <person name="Martinu J."/>
            <person name="Tarabai H."/>
            <person name="Stefka J."/>
            <person name="Hypsa V."/>
        </authorList>
    </citation>
    <scope>NUCLEOTIDE SEQUENCE [LARGE SCALE GENOMIC DNA]</scope>
    <source>
        <strain evidence="3">HR10_N</strain>
    </source>
</reference>
<evidence type="ECO:0000313" key="3">
    <source>
        <dbReference type="EMBL" id="KAK6644959.1"/>
    </source>
</evidence>
<dbReference type="PROSITE" id="PS51203">
    <property type="entry name" value="CS"/>
    <property type="match status" value="1"/>
</dbReference>
<accession>A0AAN8SF13</accession>
<feature type="domain" description="CS" evidence="2">
    <location>
        <begin position="8"/>
        <end position="95"/>
    </location>
</feature>
<dbReference type="InterPro" id="IPR007052">
    <property type="entry name" value="CS_dom"/>
</dbReference>
<dbReference type="InterPro" id="IPR007699">
    <property type="entry name" value="SGS_dom"/>
</dbReference>
<dbReference type="InterPro" id="IPR008978">
    <property type="entry name" value="HSP20-like_chaperone"/>
</dbReference>
<dbReference type="AlphaFoldDB" id="A0AAN8SF13"/>
<feature type="domain" description="SGS" evidence="1">
    <location>
        <begin position="105"/>
        <end position="194"/>
    </location>
</feature>
<dbReference type="Pfam" id="PF04969">
    <property type="entry name" value="CS"/>
    <property type="match status" value="1"/>
</dbReference>
<dbReference type="PROSITE" id="PS51048">
    <property type="entry name" value="SGS"/>
    <property type="match status" value="1"/>
</dbReference>
<comment type="caution">
    <text evidence="3">The sequence shown here is derived from an EMBL/GenBank/DDBJ whole genome shotgun (WGS) entry which is preliminary data.</text>
</comment>
<gene>
    <name evidence="3" type="ORF">RUM43_001235</name>
</gene>
<dbReference type="Proteomes" id="UP001372834">
    <property type="component" value="Unassembled WGS sequence"/>
</dbReference>
<dbReference type="Pfam" id="PF05002">
    <property type="entry name" value="SGS"/>
    <property type="match status" value="1"/>
</dbReference>
<proteinExistence type="predicted"/>
<evidence type="ECO:0000259" key="1">
    <source>
        <dbReference type="PROSITE" id="PS51048"/>
    </source>
</evidence>
<organism evidence="3 4">
    <name type="scientific">Polyplax serrata</name>
    <name type="common">Common mouse louse</name>
    <dbReference type="NCBI Taxonomy" id="468196"/>
    <lineage>
        <taxon>Eukaryota</taxon>
        <taxon>Metazoa</taxon>
        <taxon>Ecdysozoa</taxon>
        <taxon>Arthropoda</taxon>
        <taxon>Hexapoda</taxon>
        <taxon>Insecta</taxon>
        <taxon>Pterygota</taxon>
        <taxon>Neoptera</taxon>
        <taxon>Paraneoptera</taxon>
        <taxon>Psocodea</taxon>
        <taxon>Troctomorpha</taxon>
        <taxon>Phthiraptera</taxon>
        <taxon>Anoplura</taxon>
        <taxon>Polyplacidae</taxon>
        <taxon>Polyplax</taxon>
    </lineage>
</organism>